<feature type="compositionally biased region" description="Acidic residues" evidence="1">
    <location>
        <begin position="347"/>
        <end position="358"/>
    </location>
</feature>
<dbReference type="OrthoDB" id="10261452at2759"/>
<dbReference type="PANTHER" id="PTHR12661">
    <property type="entry name" value="PETER PAN-RELATED"/>
    <property type="match status" value="1"/>
</dbReference>
<organism evidence="3 4">
    <name type="scientific">Babjeviella inositovora NRRL Y-12698</name>
    <dbReference type="NCBI Taxonomy" id="984486"/>
    <lineage>
        <taxon>Eukaryota</taxon>
        <taxon>Fungi</taxon>
        <taxon>Dikarya</taxon>
        <taxon>Ascomycota</taxon>
        <taxon>Saccharomycotina</taxon>
        <taxon>Pichiomycetes</taxon>
        <taxon>Serinales incertae sedis</taxon>
        <taxon>Babjeviella</taxon>
    </lineage>
</organism>
<dbReference type="EMBL" id="KV454428">
    <property type="protein sequence ID" value="ODQ80978.1"/>
    <property type="molecule type" value="Genomic_DNA"/>
</dbReference>
<evidence type="ECO:0000313" key="3">
    <source>
        <dbReference type="EMBL" id="ODQ80978.1"/>
    </source>
</evidence>
<dbReference type="PROSITE" id="PS50833">
    <property type="entry name" value="BRIX"/>
    <property type="match status" value="1"/>
</dbReference>
<dbReference type="InterPro" id="IPR007109">
    <property type="entry name" value="Brix"/>
</dbReference>
<accession>A0A1E3QTH8</accession>
<dbReference type="Pfam" id="PF04427">
    <property type="entry name" value="Brix"/>
    <property type="match status" value="1"/>
</dbReference>
<dbReference type="GeneID" id="30146062"/>
<dbReference type="STRING" id="984486.A0A1E3QTH8"/>
<dbReference type="Proteomes" id="UP000094336">
    <property type="component" value="Unassembled WGS sequence"/>
</dbReference>
<reference evidence="4" key="1">
    <citation type="submission" date="2016-05" db="EMBL/GenBank/DDBJ databases">
        <title>Comparative genomics of biotechnologically important yeasts.</title>
        <authorList>
            <consortium name="DOE Joint Genome Institute"/>
            <person name="Riley R."/>
            <person name="Haridas S."/>
            <person name="Wolfe K.H."/>
            <person name="Lopes M.R."/>
            <person name="Hittinger C.T."/>
            <person name="Goker M."/>
            <person name="Salamov A."/>
            <person name="Wisecaver J."/>
            <person name="Long T.M."/>
            <person name="Aerts A.L."/>
            <person name="Barry K."/>
            <person name="Choi C."/>
            <person name="Clum A."/>
            <person name="Coughlan A.Y."/>
            <person name="Deshpande S."/>
            <person name="Douglass A.P."/>
            <person name="Hanson S.J."/>
            <person name="Klenk H.-P."/>
            <person name="Labutti K."/>
            <person name="Lapidus A."/>
            <person name="Lindquist E."/>
            <person name="Lipzen A."/>
            <person name="Meier-Kolthoff J.P."/>
            <person name="Ohm R.A."/>
            <person name="Otillar R.P."/>
            <person name="Pangilinan J."/>
            <person name="Peng Y."/>
            <person name="Rokas A."/>
            <person name="Rosa C.A."/>
            <person name="Scheuner C."/>
            <person name="Sibirny A.A."/>
            <person name="Slot J.C."/>
            <person name="Stielow J.B."/>
            <person name="Sun H."/>
            <person name="Kurtzman C.P."/>
            <person name="Blackwell M."/>
            <person name="Grigoriev I.V."/>
            <person name="Jeffries T.W."/>
        </authorList>
    </citation>
    <scope>NUCLEOTIDE SEQUENCE [LARGE SCALE GENOMIC DNA]</scope>
    <source>
        <strain evidence="4">NRRL Y-12698</strain>
    </source>
</reference>
<evidence type="ECO:0000313" key="4">
    <source>
        <dbReference type="Proteomes" id="UP000094336"/>
    </source>
</evidence>
<sequence>MKNHSLTQLVRDFRNVMQPHTAIKLRERKNNRLKDYIVMAGPLGVSHLMVFSQSDKGTTHLRIARMPKGPTITFKVANYSLCKDVRQILKTPKSVAADSSEFLSPPLLVLNGFTNPATAEPHEKVIITVLQNMFPAISPQSTKVNSIKRVLMINKDAETGEIDLRHYAIDTRMVEVSRNVKKLIIAKNHLHKKLPNLGKATDVSDLLLDPYANGGFTSESEIDDDAIVEIKSEVNIQANAQANSQPAEVPTKKRAVKLTELGPRMQLELVKIEEGTCTGKILHHARITKTAAEVNKLASKHAKMLKLKAERKRQQEANVKAKKAVKEAKKLRRKERIAARENGEAVSESEDEEMDSENEIQINSEDYSDVSDLYSDNE</sequence>
<dbReference type="GO" id="GO:0019843">
    <property type="term" value="F:rRNA binding"/>
    <property type="evidence" value="ECO:0007669"/>
    <property type="project" value="InterPro"/>
</dbReference>
<dbReference type="PANTHER" id="PTHR12661:SF5">
    <property type="entry name" value="SUPPRESSOR OF SWI4 1 HOMOLOG"/>
    <property type="match status" value="1"/>
</dbReference>
<gene>
    <name evidence="3" type="ORF">BABINDRAFT_160403</name>
</gene>
<keyword evidence="4" id="KW-1185">Reference proteome</keyword>
<dbReference type="AlphaFoldDB" id="A0A1E3QTH8"/>
<proteinExistence type="predicted"/>
<dbReference type="GO" id="GO:0006364">
    <property type="term" value="P:rRNA processing"/>
    <property type="evidence" value="ECO:0007669"/>
    <property type="project" value="InterPro"/>
</dbReference>
<feature type="domain" description="Brix" evidence="2">
    <location>
        <begin position="1"/>
        <end position="278"/>
    </location>
</feature>
<dbReference type="GO" id="GO:0000027">
    <property type="term" value="P:ribosomal large subunit assembly"/>
    <property type="evidence" value="ECO:0007669"/>
    <property type="project" value="TreeGrafter"/>
</dbReference>
<dbReference type="GO" id="GO:0030687">
    <property type="term" value="C:preribosome, large subunit precursor"/>
    <property type="evidence" value="ECO:0007669"/>
    <property type="project" value="TreeGrafter"/>
</dbReference>
<name>A0A1E3QTH8_9ASCO</name>
<feature type="region of interest" description="Disordered" evidence="1">
    <location>
        <begin position="312"/>
        <end position="378"/>
    </location>
</feature>
<dbReference type="SMART" id="SM00879">
    <property type="entry name" value="Brix"/>
    <property type="match status" value="1"/>
</dbReference>
<evidence type="ECO:0000256" key="1">
    <source>
        <dbReference type="SAM" id="MobiDB-lite"/>
    </source>
</evidence>
<dbReference type="InterPro" id="IPR045112">
    <property type="entry name" value="PPAN-like"/>
</dbReference>
<protein>
    <recommendedName>
        <fullName evidence="2">Brix domain-containing protein</fullName>
    </recommendedName>
</protein>
<dbReference type="RefSeq" id="XP_018986306.1">
    <property type="nucleotide sequence ID" value="XM_019128209.1"/>
</dbReference>
<evidence type="ECO:0000259" key="2">
    <source>
        <dbReference type="PROSITE" id="PS50833"/>
    </source>
</evidence>